<sequence>MSIEIHLKTEYCPSENTRIVQTKYDYAHENNFNTIIGYRILHGSEYCRTRRQLRIFKMGKR</sequence>
<evidence type="ECO:0000313" key="3">
    <source>
        <dbReference type="EMBL" id="VFK71837.1"/>
    </source>
</evidence>
<reference evidence="3" key="1">
    <citation type="submission" date="2019-02" db="EMBL/GenBank/DDBJ databases">
        <authorList>
            <person name="Gruber-Vodicka R. H."/>
            <person name="Seah K. B. B."/>
        </authorList>
    </citation>
    <scope>NUCLEOTIDE SEQUENCE</scope>
    <source>
        <strain evidence="1">BECK_BY1</strain>
        <strain evidence="3">BECK_BY2</strain>
        <strain evidence="2">BECK_BY3</strain>
    </source>
</reference>
<dbReference type="EMBL" id="CAADFX010000150">
    <property type="protein sequence ID" value="VFK61382.1"/>
    <property type="molecule type" value="Genomic_DNA"/>
</dbReference>
<protein>
    <submittedName>
        <fullName evidence="3">Uncharacterized protein</fullName>
    </submittedName>
</protein>
<proteinExistence type="predicted"/>
<gene>
    <name evidence="1" type="ORF">BECKTUN1418D_GA0071000_115010</name>
    <name evidence="3" type="ORF">BECKTUN1418E_GA0071001_13052</name>
    <name evidence="2" type="ORF">BECKTUN1418F_GA0071002_13032</name>
</gene>
<organism evidence="3">
    <name type="scientific">Candidatus Kentrum sp. TUN</name>
    <dbReference type="NCBI Taxonomy" id="2126343"/>
    <lineage>
        <taxon>Bacteria</taxon>
        <taxon>Pseudomonadati</taxon>
        <taxon>Pseudomonadota</taxon>
        <taxon>Gammaproteobacteria</taxon>
        <taxon>Candidatus Kentrum</taxon>
    </lineage>
</organism>
<accession>A0A451B0M4</accession>
<dbReference type="EMBL" id="CAADFY010000303">
    <property type="protein sequence ID" value="VFK62402.1"/>
    <property type="molecule type" value="Genomic_DNA"/>
</dbReference>
<dbReference type="EMBL" id="CAADFV010000305">
    <property type="protein sequence ID" value="VFK71837.1"/>
    <property type="molecule type" value="Genomic_DNA"/>
</dbReference>
<evidence type="ECO:0000313" key="2">
    <source>
        <dbReference type="EMBL" id="VFK62402.1"/>
    </source>
</evidence>
<evidence type="ECO:0000313" key="1">
    <source>
        <dbReference type="EMBL" id="VFK61382.1"/>
    </source>
</evidence>
<dbReference type="AlphaFoldDB" id="A0A451B0M4"/>
<name>A0A451B0M4_9GAMM</name>